<dbReference type="GO" id="GO:0016712">
    <property type="term" value="F:oxidoreductase activity, acting on paired donors, with incorporation or reduction of molecular oxygen, reduced flavin or flavoprotein as one donor, and incorporation of one atom of oxygen"/>
    <property type="evidence" value="ECO:0007669"/>
    <property type="project" value="TreeGrafter"/>
</dbReference>
<keyword evidence="5 13" id="KW-0349">Heme</keyword>
<dbReference type="GO" id="GO:0020037">
    <property type="term" value="F:heme binding"/>
    <property type="evidence" value="ECO:0007669"/>
    <property type="project" value="InterPro"/>
</dbReference>
<comment type="subcellular location">
    <subcellularLocation>
        <location evidence="3">Endoplasmic reticulum membrane</location>
    </subcellularLocation>
    <subcellularLocation>
        <location evidence="2">Microsome membrane</location>
    </subcellularLocation>
</comment>
<dbReference type="FunFam" id="1.10.630.10:FF:000001">
    <property type="entry name" value="Cytochrome P450, family 2"/>
    <property type="match status" value="1"/>
</dbReference>
<keyword evidence="10 13" id="KW-0408">Iron</keyword>
<dbReference type="InterPro" id="IPR050182">
    <property type="entry name" value="Cytochrome_P450_fam2"/>
</dbReference>
<dbReference type="GeneID" id="114657391"/>
<evidence type="ECO:0000313" key="16">
    <source>
        <dbReference type="Proteomes" id="UP000694620"/>
    </source>
</evidence>
<dbReference type="Ensembl" id="ENSECRT00000030909.1">
    <property type="protein sequence ID" value="ENSECRP00000030266.1"/>
    <property type="gene ID" value="ENSECRG00000020542.1"/>
</dbReference>
<dbReference type="InterPro" id="IPR036396">
    <property type="entry name" value="Cyt_P450_sf"/>
</dbReference>
<comment type="similarity">
    <text evidence="4 14">Belongs to the cytochrome P450 family.</text>
</comment>
<dbReference type="InterPro" id="IPR001128">
    <property type="entry name" value="Cyt_P450"/>
</dbReference>
<reference evidence="15" key="2">
    <citation type="submission" date="2025-08" db="UniProtKB">
        <authorList>
            <consortium name="Ensembl"/>
        </authorList>
    </citation>
    <scope>IDENTIFICATION</scope>
</reference>
<evidence type="ECO:0000256" key="10">
    <source>
        <dbReference type="ARBA" id="ARBA00023004"/>
    </source>
</evidence>
<keyword evidence="6 13" id="KW-0479">Metal-binding</keyword>
<dbReference type="AlphaFoldDB" id="A0A8C4TEV6"/>
<evidence type="ECO:0000256" key="3">
    <source>
        <dbReference type="ARBA" id="ARBA00004586"/>
    </source>
</evidence>
<evidence type="ECO:0000256" key="11">
    <source>
        <dbReference type="ARBA" id="ARBA00023033"/>
    </source>
</evidence>
<keyword evidence="11 14" id="KW-0503">Monooxygenase</keyword>
<dbReference type="PANTHER" id="PTHR24300:SF153">
    <property type="entry name" value="CYTOCHROME P450 2G1-LIKE-RELATED"/>
    <property type="match status" value="1"/>
</dbReference>
<dbReference type="GO" id="GO:0008392">
    <property type="term" value="F:arachidonate epoxygenase activity"/>
    <property type="evidence" value="ECO:0007669"/>
    <property type="project" value="TreeGrafter"/>
</dbReference>
<dbReference type="CDD" id="cd11026">
    <property type="entry name" value="CYP2"/>
    <property type="match status" value="1"/>
</dbReference>
<evidence type="ECO:0000256" key="5">
    <source>
        <dbReference type="ARBA" id="ARBA00022617"/>
    </source>
</evidence>
<dbReference type="InterPro" id="IPR002401">
    <property type="entry name" value="Cyt_P450_E_grp-I"/>
</dbReference>
<evidence type="ECO:0000256" key="1">
    <source>
        <dbReference type="ARBA" id="ARBA00001971"/>
    </source>
</evidence>
<evidence type="ECO:0000256" key="8">
    <source>
        <dbReference type="ARBA" id="ARBA00022848"/>
    </source>
</evidence>
<dbReference type="GO" id="GO:0005789">
    <property type="term" value="C:endoplasmic reticulum membrane"/>
    <property type="evidence" value="ECO:0007669"/>
    <property type="project" value="UniProtKB-SubCell"/>
</dbReference>
<keyword evidence="7" id="KW-0256">Endoplasmic reticulum</keyword>
<evidence type="ECO:0000256" key="7">
    <source>
        <dbReference type="ARBA" id="ARBA00022824"/>
    </source>
</evidence>
<dbReference type="RefSeq" id="XP_028665021.1">
    <property type="nucleotide sequence ID" value="XM_028809188.2"/>
</dbReference>
<evidence type="ECO:0000256" key="4">
    <source>
        <dbReference type="ARBA" id="ARBA00010617"/>
    </source>
</evidence>
<dbReference type="GO" id="GO:0006805">
    <property type="term" value="P:xenobiotic metabolic process"/>
    <property type="evidence" value="ECO:0007669"/>
    <property type="project" value="TreeGrafter"/>
</dbReference>
<dbReference type="GeneTree" id="ENSGT00940000162064"/>
<evidence type="ECO:0000313" key="15">
    <source>
        <dbReference type="Ensembl" id="ENSECRP00000030266.1"/>
    </source>
</evidence>
<dbReference type="Proteomes" id="UP000694620">
    <property type="component" value="Chromosome 9"/>
</dbReference>
<keyword evidence="8" id="KW-0492">Microsome</keyword>
<dbReference type="PANTHER" id="PTHR24300">
    <property type="entry name" value="CYTOCHROME P450 508A4-RELATED"/>
    <property type="match status" value="1"/>
</dbReference>
<name>A0A8C4TEV6_ERPCA</name>
<dbReference type="PROSITE" id="PS00086">
    <property type="entry name" value="CYTOCHROME_P450"/>
    <property type="match status" value="1"/>
</dbReference>
<keyword evidence="16" id="KW-1185">Reference proteome</keyword>
<proteinExistence type="inferred from homology"/>
<protein>
    <submittedName>
        <fullName evidence="15">Cytochrome P450 2B11-like</fullName>
    </submittedName>
</protein>
<dbReference type="GO" id="GO:0019373">
    <property type="term" value="P:epoxygenase P450 pathway"/>
    <property type="evidence" value="ECO:0007669"/>
    <property type="project" value="TreeGrafter"/>
</dbReference>
<keyword evidence="9 14" id="KW-0560">Oxidoreductase</keyword>
<dbReference type="InterPro" id="IPR017972">
    <property type="entry name" value="Cyt_P450_CS"/>
</dbReference>
<gene>
    <name evidence="15" type="primary">LOC114657391</name>
</gene>
<evidence type="ECO:0000256" key="13">
    <source>
        <dbReference type="PIRSR" id="PIRSR602401-1"/>
    </source>
</evidence>
<reference evidence="15" key="1">
    <citation type="submission" date="2021-06" db="EMBL/GenBank/DDBJ databases">
        <authorList>
            <consortium name="Wellcome Sanger Institute Data Sharing"/>
        </authorList>
    </citation>
    <scope>NUCLEOTIDE SEQUENCE [LARGE SCALE GENOMIC DNA]</scope>
</reference>
<accession>A0A8C4TEV6</accession>
<keyword evidence="12" id="KW-0472">Membrane</keyword>
<evidence type="ECO:0000256" key="6">
    <source>
        <dbReference type="ARBA" id="ARBA00022723"/>
    </source>
</evidence>
<reference evidence="15" key="3">
    <citation type="submission" date="2025-09" db="UniProtKB">
        <authorList>
            <consortium name="Ensembl"/>
        </authorList>
    </citation>
    <scope>IDENTIFICATION</scope>
</reference>
<evidence type="ECO:0000256" key="14">
    <source>
        <dbReference type="RuleBase" id="RU000461"/>
    </source>
</evidence>
<evidence type="ECO:0000256" key="12">
    <source>
        <dbReference type="ARBA" id="ARBA00023136"/>
    </source>
</evidence>
<sequence length="496" mass="57290">MDLGLCISVSLMFFSTLLFLIVRKNTSGPKQSLPPGPRPLPLLGNLLHLKGETLVNAFLKLADKYGQVFTLHLGPRRVVVICGYNHVKKALVDQAEDFAAKPDFAITDRTSKGYGIAFTNGNRWKQLRRFSLMTLRNFGMGKCSIEERIQEEISFLVEEIKKTKEMPFNPGFFLKRSVSNIICSIMFGKRYEYNDEEFHKLLDLLNENLRLVDSFWVQMYSLFPSVVKYLWGSHNLLFENYKKQKQFVAKIVEDHEKSFDPSSPRDYIDAFLIKILEDKGNLNSEFHHENLVVTALDIFFAGTETTSVTLQYGLLLLLKFPHVEKKINEEILQVIGPNRSPCMEHRSQMPYTEAVIHEIQRFIDIVPIGIPRATTRDTKFNEYNIPKDTFIFPVLNSVHFDPTQYKDPENFNPNHFLDENEHFKRNDAFMPFSAGKRICIGEGLARMELFLFLTTILQNFSIKAPTDVKEIDISPEYSGFGKMPPYYEFCLLPRST</sequence>
<dbReference type="GO" id="GO:0005506">
    <property type="term" value="F:iron ion binding"/>
    <property type="evidence" value="ECO:0007669"/>
    <property type="project" value="InterPro"/>
</dbReference>
<dbReference type="PRINTS" id="PR00463">
    <property type="entry name" value="EP450I"/>
</dbReference>
<evidence type="ECO:0000256" key="2">
    <source>
        <dbReference type="ARBA" id="ARBA00004524"/>
    </source>
</evidence>
<dbReference type="OrthoDB" id="1055148at2759"/>
<organism evidence="15 16">
    <name type="scientific">Erpetoichthys calabaricus</name>
    <name type="common">Rope fish</name>
    <name type="synonym">Calamoichthys calabaricus</name>
    <dbReference type="NCBI Taxonomy" id="27687"/>
    <lineage>
        <taxon>Eukaryota</taxon>
        <taxon>Metazoa</taxon>
        <taxon>Chordata</taxon>
        <taxon>Craniata</taxon>
        <taxon>Vertebrata</taxon>
        <taxon>Euteleostomi</taxon>
        <taxon>Actinopterygii</taxon>
        <taxon>Polypteriformes</taxon>
        <taxon>Polypteridae</taxon>
        <taxon>Erpetoichthys</taxon>
    </lineage>
</organism>
<evidence type="ECO:0000256" key="9">
    <source>
        <dbReference type="ARBA" id="ARBA00023002"/>
    </source>
</evidence>
<dbReference type="SUPFAM" id="SSF48264">
    <property type="entry name" value="Cytochrome P450"/>
    <property type="match status" value="1"/>
</dbReference>
<comment type="cofactor">
    <cofactor evidence="1 13">
        <name>heme</name>
        <dbReference type="ChEBI" id="CHEBI:30413"/>
    </cofactor>
</comment>
<dbReference type="Pfam" id="PF00067">
    <property type="entry name" value="p450"/>
    <property type="match status" value="1"/>
</dbReference>
<feature type="binding site" description="axial binding residue" evidence="13">
    <location>
        <position position="439"/>
    </location>
    <ligand>
        <name>heme</name>
        <dbReference type="ChEBI" id="CHEBI:30413"/>
    </ligand>
    <ligandPart>
        <name>Fe</name>
        <dbReference type="ChEBI" id="CHEBI:18248"/>
    </ligandPart>
</feature>
<dbReference type="PRINTS" id="PR00385">
    <property type="entry name" value="P450"/>
</dbReference>
<dbReference type="Gene3D" id="1.10.630.10">
    <property type="entry name" value="Cytochrome P450"/>
    <property type="match status" value="1"/>
</dbReference>